<organism evidence="1 2">
    <name type="scientific">Candidatus Seongchinamella marina</name>
    <dbReference type="NCBI Taxonomy" id="2518990"/>
    <lineage>
        <taxon>Bacteria</taxon>
        <taxon>Pseudomonadati</taxon>
        <taxon>Pseudomonadota</taxon>
        <taxon>Gammaproteobacteria</taxon>
        <taxon>Cellvibrionales</taxon>
        <taxon>Halieaceae</taxon>
        <taxon>Seongchinamella</taxon>
    </lineage>
</organism>
<accession>A0ABT3STU6</accession>
<dbReference type="EMBL" id="SHNP01000002">
    <property type="protein sequence ID" value="MCX2973294.1"/>
    <property type="molecule type" value="Genomic_DNA"/>
</dbReference>
<protein>
    <submittedName>
        <fullName evidence="1">Transporting ATPase</fullName>
    </submittedName>
</protein>
<dbReference type="RefSeq" id="WP_279252227.1">
    <property type="nucleotide sequence ID" value="NZ_SHNP01000002.1"/>
</dbReference>
<dbReference type="InterPro" id="IPR007411">
    <property type="entry name" value="EpmC"/>
</dbReference>
<gene>
    <name evidence="1" type="ORF">EYC87_06810</name>
</gene>
<dbReference type="Proteomes" id="UP001143307">
    <property type="component" value="Unassembled WGS sequence"/>
</dbReference>
<comment type="caution">
    <text evidence="1">The sequence shown here is derived from an EMBL/GenBank/DDBJ whole genome shotgun (WGS) entry which is preliminary data.</text>
</comment>
<proteinExistence type="predicted"/>
<reference evidence="1" key="1">
    <citation type="submission" date="2019-02" db="EMBL/GenBank/DDBJ databases">
        <authorList>
            <person name="Li S.-H."/>
        </authorList>
    </citation>
    <scope>NUCLEOTIDE SEQUENCE</scope>
    <source>
        <strain evidence="1">IMCC8485</strain>
    </source>
</reference>
<evidence type="ECO:0000313" key="2">
    <source>
        <dbReference type="Proteomes" id="UP001143307"/>
    </source>
</evidence>
<sequence>MAAAISSQSMTCTRLETVFNRCFQQSENTRLLGGAAEPFYQPAEPEYDLHLLFYREDFFASALHEVAHWCIAGAQRRKQVDFGYWYAPEGRSNKQQKSFEAVEVKPQALEWYFSLACSYPFQISVDNFCDSGELPDTHCFRSSVAAQARQWQFDGLPVRALQFFESLSDEFKTGVDIDSLNFEAEALA</sequence>
<dbReference type="Pfam" id="PF04315">
    <property type="entry name" value="EpmC"/>
    <property type="match status" value="1"/>
</dbReference>
<name>A0ABT3STU6_9GAMM</name>
<keyword evidence="2" id="KW-1185">Reference proteome</keyword>
<evidence type="ECO:0000313" key="1">
    <source>
        <dbReference type="EMBL" id="MCX2973294.1"/>
    </source>
</evidence>